<evidence type="ECO:0000259" key="2">
    <source>
        <dbReference type="Pfam" id="PF19745"/>
    </source>
</evidence>
<dbReference type="InParanoid" id="E2BAS3"/>
<dbReference type="Pfam" id="PF19745">
    <property type="entry name" value="FUT8_N_cat"/>
    <property type="match status" value="1"/>
</dbReference>
<proteinExistence type="predicted"/>
<dbReference type="OrthoDB" id="2014825at2759"/>
<evidence type="ECO:0000313" key="3">
    <source>
        <dbReference type="EMBL" id="EFN87208.1"/>
    </source>
</evidence>
<protein>
    <recommendedName>
        <fullName evidence="2">Alpha-(1,6)-fucosyltransferase N- and catalytic domain-containing protein</fullName>
    </recommendedName>
</protein>
<dbReference type="InterPro" id="IPR045573">
    <property type="entry name" value="Fut8_N_cat"/>
</dbReference>
<dbReference type="AlphaFoldDB" id="E2BAS3"/>
<dbReference type="STRING" id="610380.E2BAS3"/>
<keyword evidence="1" id="KW-0812">Transmembrane</keyword>
<accession>E2BAS3</accession>
<evidence type="ECO:0000313" key="4">
    <source>
        <dbReference type="Proteomes" id="UP000008237"/>
    </source>
</evidence>
<organism evidence="4">
    <name type="scientific">Harpegnathos saltator</name>
    <name type="common">Jerdon's jumping ant</name>
    <dbReference type="NCBI Taxonomy" id="610380"/>
    <lineage>
        <taxon>Eukaryota</taxon>
        <taxon>Metazoa</taxon>
        <taxon>Ecdysozoa</taxon>
        <taxon>Arthropoda</taxon>
        <taxon>Hexapoda</taxon>
        <taxon>Insecta</taxon>
        <taxon>Pterygota</taxon>
        <taxon>Neoptera</taxon>
        <taxon>Endopterygota</taxon>
        <taxon>Hymenoptera</taxon>
        <taxon>Apocrita</taxon>
        <taxon>Aculeata</taxon>
        <taxon>Formicoidea</taxon>
        <taxon>Formicidae</taxon>
        <taxon>Ponerinae</taxon>
        <taxon>Ponerini</taxon>
        <taxon>Harpegnathos</taxon>
    </lineage>
</organism>
<keyword evidence="4" id="KW-1185">Reference proteome</keyword>
<reference evidence="3 4" key="1">
    <citation type="journal article" date="2010" name="Science">
        <title>Genomic comparison of the ants Camponotus floridanus and Harpegnathos saltator.</title>
        <authorList>
            <person name="Bonasio R."/>
            <person name="Zhang G."/>
            <person name="Ye C."/>
            <person name="Mutti N.S."/>
            <person name="Fang X."/>
            <person name="Qin N."/>
            <person name="Donahue G."/>
            <person name="Yang P."/>
            <person name="Li Q."/>
            <person name="Li C."/>
            <person name="Zhang P."/>
            <person name="Huang Z."/>
            <person name="Berger S.L."/>
            <person name="Reinberg D."/>
            <person name="Wang J."/>
            <person name="Liebig J."/>
        </authorList>
    </citation>
    <scope>NUCLEOTIDE SEQUENCE [LARGE SCALE GENOMIC DNA]</scope>
    <source>
        <strain evidence="3 4">R22 G/1</strain>
    </source>
</reference>
<dbReference type="EMBL" id="GL446831">
    <property type="protein sequence ID" value="EFN87208.1"/>
    <property type="molecule type" value="Genomic_DNA"/>
</dbReference>
<feature type="domain" description="Alpha-(1,6)-fucosyltransferase N- and catalytic" evidence="2">
    <location>
        <begin position="8"/>
        <end position="77"/>
    </location>
</feature>
<sequence>MAAICSGRLGWLGKIVIALLATWLIALIISISHIFKSNISSNQDANAVNKVNMQRLAKMVNDFEILKRQNDALKNFILG</sequence>
<gene>
    <name evidence="3" type="ORF">EAI_12898</name>
</gene>
<feature type="transmembrane region" description="Helical" evidence="1">
    <location>
        <begin position="12"/>
        <end position="35"/>
    </location>
</feature>
<evidence type="ECO:0000256" key="1">
    <source>
        <dbReference type="SAM" id="Phobius"/>
    </source>
</evidence>
<keyword evidence="1" id="KW-0472">Membrane</keyword>
<keyword evidence="1" id="KW-1133">Transmembrane helix</keyword>
<dbReference type="Proteomes" id="UP000008237">
    <property type="component" value="Unassembled WGS sequence"/>
</dbReference>
<name>E2BAS3_HARSA</name>